<protein>
    <recommendedName>
        <fullName evidence="9">Sodium/calcium exchanger membrane region domain-containing protein</fullName>
    </recommendedName>
</protein>
<dbReference type="Proteomes" id="UP000030651">
    <property type="component" value="Unassembled WGS sequence"/>
</dbReference>
<evidence type="ECO:0000313" key="10">
    <source>
        <dbReference type="EMBL" id="ETS77365.1"/>
    </source>
</evidence>
<keyword evidence="6 7" id="KW-0472">Membrane</keyword>
<keyword evidence="3 7" id="KW-0812">Transmembrane</keyword>
<feature type="domain" description="Sodium/calcium exchanger membrane region" evidence="9">
    <location>
        <begin position="136"/>
        <end position="238"/>
    </location>
</feature>
<evidence type="ECO:0000256" key="4">
    <source>
        <dbReference type="ARBA" id="ARBA00022989"/>
    </source>
</evidence>
<proteinExistence type="predicted"/>
<feature type="transmembrane region" description="Helical" evidence="7">
    <location>
        <begin position="171"/>
        <end position="194"/>
    </location>
</feature>
<keyword evidence="8" id="KW-0732">Signal</keyword>
<dbReference type="PANTHER" id="PTHR31503:SF22">
    <property type="entry name" value="VACUOLAR CALCIUM ION TRANSPORTER"/>
    <property type="match status" value="1"/>
</dbReference>
<organism evidence="10 11">
    <name type="scientific">Pestalotiopsis fici (strain W106-1 / CGMCC3.15140)</name>
    <dbReference type="NCBI Taxonomy" id="1229662"/>
    <lineage>
        <taxon>Eukaryota</taxon>
        <taxon>Fungi</taxon>
        <taxon>Dikarya</taxon>
        <taxon>Ascomycota</taxon>
        <taxon>Pezizomycotina</taxon>
        <taxon>Sordariomycetes</taxon>
        <taxon>Xylariomycetidae</taxon>
        <taxon>Amphisphaeriales</taxon>
        <taxon>Sporocadaceae</taxon>
        <taxon>Pestalotiopsis</taxon>
    </lineage>
</organism>
<sequence>MLNLLLIPGFCCFIGGMVNLRDVYGNGYEQALSTQGLEACYPQLMLATAVLLVHEFSFHSGDTARDDSVRVLSLIAAAALLTTFVFYLWVQLKTHDSVFNNYSTQPPEEDSVIAYQNSEEDEEDEEDATLLSPVAAWIVFLMMTATFAFCAQRMMSAIYNSPSGHYVNRNLLGFIVIPFIRYFTLGFTAVVVAIKDKTHLAIGLALGATIDMSSFETPILIILSQQLSHKPLTLDFPACM</sequence>
<dbReference type="AlphaFoldDB" id="W3WU36"/>
<reference evidence="11" key="1">
    <citation type="journal article" date="2015" name="BMC Genomics">
        <title>Genomic and transcriptomic analysis of the endophytic fungus Pestalotiopsis fici reveals its lifestyle and high potential for synthesis of natural products.</title>
        <authorList>
            <person name="Wang X."/>
            <person name="Zhang X."/>
            <person name="Liu L."/>
            <person name="Xiang M."/>
            <person name="Wang W."/>
            <person name="Sun X."/>
            <person name="Che Y."/>
            <person name="Guo L."/>
            <person name="Liu G."/>
            <person name="Guo L."/>
            <person name="Wang C."/>
            <person name="Yin W.B."/>
            <person name="Stadler M."/>
            <person name="Zhang X."/>
            <person name="Liu X."/>
        </authorList>
    </citation>
    <scope>NUCLEOTIDE SEQUENCE [LARGE SCALE GENOMIC DNA]</scope>
    <source>
        <strain evidence="11">W106-1 / CGMCC3.15140</strain>
    </source>
</reference>
<evidence type="ECO:0000256" key="8">
    <source>
        <dbReference type="SAM" id="SignalP"/>
    </source>
</evidence>
<dbReference type="InterPro" id="IPR004713">
    <property type="entry name" value="CaH_exchang"/>
</dbReference>
<accession>W3WU36</accession>
<dbReference type="PANTHER" id="PTHR31503">
    <property type="entry name" value="VACUOLAR CALCIUM ION TRANSPORTER"/>
    <property type="match status" value="1"/>
</dbReference>
<dbReference type="GO" id="GO:0012505">
    <property type="term" value="C:endomembrane system"/>
    <property type="evidence" value="ECO:0007669"/>
    <property type="project" value="UniProtKB-SubCell"/>
</dbReference>
<dbReference type="OMA" id="FIAWISM"/>
<dbReference type="GO" id="GO:0016020">
    <property type="term" value="C:membrane"/>
    <property type="evidence" value="ECO:0007669"/>
    <property type="project" value="InterPro"/>
</dbReference>
<feature type="transmembrane region" description="Helical" evidence="7">
    <location>
        <begin position="130"/>
        <end position="150"/>
    </location>
</feature>
<dbReference type="GeneID" id="19276252"/>
<evidence type="ECO:0000256" key="7">
    <source>
        <dbReference type="SAM" id="Phobius"/>
    </source>
</evidence>
<dbReference type="HOGENOM" id="CLU_1156747_0_0_1"/>
<evidence type="ECO:0000256" key="5">
    <source>
        <dbReference type="ARBA" id="ARBA00023065"/>
    </source>
</evidence>
<evidence type="ECO:0000256" key="3">
    <source>
        <dbReference type="ARBA" id="ARBA00022692"/>
    </source>
</evidence>
<dbReference type="GO" id="GO:0015369">
    <property type="term" value="F:calcium:proton antiporter activity"/>
    <property type="evidence" value="ECO:0007669"/>
    <property type="project" value="TreeGrafter"/>
</dbReference>
<dbReference type="InParanoid" id="W3WU36"/>
<dbReference type="GO" id="GO:0006874">
    <property type="term" value="P:intracellular calcium ion homeostasis"/>
    <property type="evidence" value="ECO:0007669"/>
    <property type="project" value="TreeGrafter"/>
</dbReference>
<evidence type="ECO:0000256" key="6">
    <source>
        <dbReference type="ARBA" id="ARBA00023136"/>
    </source>
</evidence>
<feature type="transmembrane region" description="Helical" evidence="7">
    <location>
        <begin position="36"/>
        <end position="57"/>
    </location>
</feature>
<dbReference type="InterPro" id="IPR004837">
    <property type="entry name" value="NaCa_Exmemb"/>
</dbReference>
<feature type="signal peptide" evidence="8">
    <location>
        <begin position="1"/>
        <end position="25"/>
    </location>
</feature>
<dbReference type="Pfam" id="PF01699">
    <property type="entry name" value="Na_Ca_ex"/>
    <property type="match status" value="1"/>
</dbReference>
<dbReference type="KEGG" id="pfy:PFICI_11239"/>
<evidence type="ECO:0000259" key="9">
    <source>
        <dbReference type="Pfam" id="PF01699"/>
    </source>
</evidence>
<evidence type="ECO:0000313" key="11">
    <source>
        <dbReference type="Proteomes" id="UP000030651"/>
    </source>
</evidence>
<keyword evidence="5" id="KW-0406">Ion transport</keyword>
<feature type="chain" id="PRO_5004834221" description="Sodium/calcium exchanger membrane region domain-containing protein" evidence="8">
    <location>
        <begin position="26"/>
        <end position="240"/>
    </location>
</feature>
<dbReference type="EMBL" id="KI912116">
    <property type="protein sequence ID" value="ETS77365.1"/>
    <property type="molecule type" value="Genomic_DNA"/>
</dbReference>
<dbReference type="RefSeq" id="XP_007838011.1">
    <property type="nucleotide sequence ID" value="XM_007839820.1"/>
</dbReference>
<feature type="transmembrane region" description="Helical" evidence="7">
    <location>
        <begin position="69"/>
        <end position="90"/>
    </location>
</feature>
<comment type="subcellular location">
    <subcellularLocation>
        <location evidence="1">Endomembrane system</location>
        <topology evidence="1">Multi-pass membrane protein</topology>
    </subcellularLocation>
</comment>
<gene>
    <name evidence="10" type="ORF">PFICI_11239</name>
</gene>
<keyword evidence="11" id="KW-1185">Reference proteome</keyword>
<dbReference type="eggNOG" id="KOG1397">
    <property type="taxonomic scope" value="Eukaryota"/>
</dbReference>
<name>W3WU36_PESFW</name>
<evidence type="ECO:0000256" key="2">
    <source>
        <dbReference type="ARBA" id="ARBA00022448"/>
    </source>
</evidence>
<keyword evidence="4 7" id="KW-1133">Transmembrane helix</keyword>
<keyword evidence="2" id="KW-0813">Transport</keyword>
<evidence type="ECO:0000256" key="1">
    <source>
        <dbReference type="ARBA" id="ARBA00004127"/>
    </source>
</evidence>